<accession>A0AAP0JIM1</accession>
<reference evidence="1 2" key="1">
    <citation type="submission" date="2024-01" db="EMBL/GenBank/DDBJ databases">
        <title>Genome assemblies of Stephania.</title>
        <authorList>
            <person name="Yang L."/>
        </authorList>
    </citation>
    <scope>NUCLEOTIDE SEQUENCE [LARGE SCALE GENOMIC DNA]</scope>
    <source>
        <strain evidence="1">JXDWG</strain>
        <tissue evidence="1">Leaf</tissue>
    </source>
</reference>
<name>A0AAP0JIM1_9MAGN</name>
<keyword evidence="2" id="KW-1185">Reference proteome</keyword>
<protein>
    <submittedName>
        <fullName evidence="1">Uncharacterized protein</fullName>
    </submittedName>
</protein>
<gene>
    <name evidence="1" type="ORF">Scep_013644</name>
</gene>
<dbReference type="AlphaFoldDB" id="A0AAP0JIM1"/>
<evidence type="ECO:0000313" key="2">
    <source>
        <dbReference type="Proteomes" id="UP001419268"/>
    </source>
</evidence>
<comment type="caution">
    <text evidence="1">The sequence shown here is derived from an EMBL/GenBank/DDBJ whole genome shotgun (WGS) entry which is preliminary data.</text>
</comment>
<sequence length="52" mass="6056">MQHQTYNLSSCLRTILKFLNQSRKLVPDSLSFSMMDRSDRGLLLLKEAIDLQ</sequence>
<organism evidence="1 2">
    <name type="scientific">Stephania cephalantha</name>
    <dbReference type="NCBI Taxonomy" id="152367"/>
    <lineage>
        <taxon>Eukaryota</taxon>
        <taxon>Viridiplantae</taxon>
        <taxon>Streptophyta</taxon>
        <taxon>Embryophyta</taxon>
        <taxon>Tracheophyta</taxon>
        <taxon>Spermatophyta</taxon>
        <taxon>Magnoliopsida</taxon>
        <taxon>Ranunculales</taxon>
        <taxon>Menispermaceae</taxon>
        <taxon>Menispermoideae</taxon>
        <taxon>Cissampelideae</taxon>
        <taxon>Stephania</taxon>
    </lineage>
</organism>
<dbReference type="EMBL" id="JBBNAG010000005">
    <property type="protein sequence ID" value="KAK9134116.1"/>
    <property type="molecule type" value="Genomic_DNA"/>
</dbReference>
<proteinExistence type="predicted"/>
<evidence type="ECO:0000313" key="1">
    <source>
        <dbReference type="EMBL" id="KAK9134116.1"/>
    </source>
</evidence>
<dbReference type="Proteomes" id="UP001419268">
    <property type="component" value="Unassembled WGS sequence"/>
</dbReference>